<organism evidence="1 2">
    <name type="scientific">Gigaspora margarita</name>
    <dbReference type="NCBI Taxonomy" id="4874"/>
    <lineage>
        <taxon>Eukaryota</taxon>
        <taxon>Fungi</taxon>
        <taxon>Fungi incertae sedis</taxon>
        <taxon>Mucoromycota</taxon>
        <taxon>Glomeromycotina</taxon>
        <taxon>Glomeromycetes</taxon>
        <taxon>Diversisporales</taxon>
        <taxon>Gigasporaceae</taxon>
        <taxon>Gigaspora</taxon>
    </lineage>
</organism>
<dbReference type="Proteomes" id="UP000789901">
    <property type="component" value="Unassembled WGS sequence"/>
</dbReference>
<keyword evidence="2" id="KW-1185">Reference proteome</keyword>
<sequence length="358" mass="41733">MSTIRERFFNVNEIFELSTKNFNKQWALVDNVWTRFNGYLLDNGDERKTFVCRLSKPKESSGRNENVHPEKLCVNNTPNHSHLVEECDMRKQSKFIKDMVSKEAIKDYKPLTIANVIRTEVSKVCEDSGVEYLKTKEVANIKQKLVGPISSYLVGDADLKSDISNTIEFLIKNNYRAESFFKQESFERLRGLCFANLISLANIRPEILIEIHKFPFPFQKLIAEEVHAVSKRLKEGKCTPNLASAECSCRFFNRYMLSCRYIFYEQLCGTNILTPETWSYFQRTFEESGMKVYQTRGIVEVPVIQKSLAEKVAKKSQSKMNELFERTRDYYYRLAEKSIDEASRFVRSLEKILEPAIN</sequence>
<reference evidence="1 2" key="1">
    <citation type="submission" date="2021-06" db="EMBL/GenBank/DDBJ databases">
        <authorList>
            <person name="Kallberg Y."/>
            <person name="Tangrot J."/>
            <person name="Rosling A."/>
        </authorList>
    </citation>
    <scope>NUCLEOTIDE SEQUENCE [LARGE SCALE GENOMIC DNA]</scope>
    <source>
        <strain evidence="1 2">120-4 pot B 10/14</strain>
    </source>
</reference>
<name>A0ABN7W2Q7_GIGMA</name>
<gene>
    <name evidence="1" type="ORF">GMARGA_LOCUS25874</name>
</gene>
<accession>A0ABN7W2Q7</accession>
<protein>
    <submittedName>
        <fullName evidence="1">46086_t:CDS:1</fullName>
    </submittedName>
</protein>
<evidence type="ECO:0000313" key="2">
    <source>
        <dbReference type="Proteomes" id="UP000789901"/>
    </source>
</evidence>
<evidence type="ECO:0000313" key="1">
    <source>
        <dbReference type="EMBL" id="CAG8813766.1"/>
    </source>
</evidence>
<dbReference type="EMBL" id="CAJVQB010029236">
    <property type="protein sequence ID" value="CAG8813766.1"/>
    <property type="molecule type" value="Genomic_DNA"/>
</dbReference>
<comment type="caution">
    <text evidence="1">The sequence shown here is derived from an EMBL/GenBank/DDBJ whole genome shotgun (WGS) entry which is preliminary data.</text>
</comment>
<proteinExistence type="predicted"/>